<dbReference type="Gene3D" id="3.40.720.10">
    <property type="entry name" value="Alkaline Phosphatase, subunit A"/>
    <property type="match status" value="1"/>
</dbReference>
<dbReference type="OrthoDB" id="9765065at2"/>
<feature type="domain" description="Sulfatase N-terminal" evidence="8">
    <location>
        <begin position="23"/>
        <end position="344"/>
    </location>
</feature>
<accession>A0A1Y1CFE1</accession>
<keyword evidence="10" id="KW-1185">Reference proteome</keyword>
<dbReference type="Gene3D" id="3.30.1120.10">
    <property type="match status" value="1"/>
</dbReference>
<feature type="chain" id="PRO_5012259828" evidence="7">
    <location>
        <begin position="20"/>
        <end position="448"/>
    </location>
</feature>
<keyword evidence="3" id="KW-0479">Metal-binding</keyword>
<dbReference type="InterPro" id="IPR000917">
    <property type="entry name" value="Sulfatase_N"/>
</dbReference>
<evidence type="ECO:0000256" key="5">
    <source>
        <dbReference type="ARBA" id="ARBA00022801"/>
    </source>
</evidence>
<evidence type="ECO:0000313" key="10">
    <source>
        <dbReference type="Proteomes" id="UP000218267"/>
    </source>
</evidence>
<evidence type="ECO:0000256" key="7">
    <source>
        <dbReference type="SAM" id="SignalP"/>
    </source>
</evidence>
<keyword evidence="6" id="KW-0106">Calcium</keyword>
<dbReference type="Proteomes" id="UP000218267">
    <property type="component" value="Chromosome"/>
</dbReference>
<organism evidence="9 10">
    <name type="scientific">Labilibaculum antarcticum</name>
    <dbReference type="NCBI Taxonomy" id="1717717"/>
    <lineage>
        <taxon>Bacteria</taxon>
        <taxon>Pseudomonadati</taxon>
        <taxon>Bacteroidota</taxon>
        <taxon>Bacteroidia</taxon>
        <taxon>Marinilabiliales</taxon>
        <taxon>Marinifilaceae</taxon>
        <taxon>Labilibaculum</taxon>
    </lineage>
</organism>
<feature type="signal peptide" evidence="7">
    <location>
        <begin position="1"/>
        <end position="19"/>
    </location>
</feature>
<evidence type="ECO:0000313" key="9">
    <source>
        <dbReference type="EMBL" id="BAX79078.1"/>
    </source>
</evidence>
<reference evidence="9 10" key="1">
    <citation type="journal article" date="2018" name="Mar. Genomics">
        <title>Complete genome sequence of Marinifilaceae bacterium strain SPP2, isolated from the Antarctic marine sediment.</title>
        <authorList>
            <person name="Watanabe M."/>
            <person name="Kojima H."/>
            <person name="Fukui M."/>
        </authorList>
    </citation>
    <scope>NUCLEOTIDE SEQUENCE [LARGE SCALE GENOMIC DNA]</scope>
    <source>
        <strain evidence="9 10">SPP2</strain>
    </source>
</reference>
<dbReference type="InterPro" id="IPR017850">
    <property type="entry name" value="Alkaline_phosphatase_core_sf"/>
</dbReference>
<proteinExistence type="inferred from homology"/>
<name>A0A1Y1CFE1_9BACT</name>
<dbReference type="PANTHER" id="PTHR42693:SF42">
    <property type="entry name" value="ARYLSULFATASE G"/>
    <property type="match status" value="1"/>
</dbReference>
<dbReference type="PROSITE" id="PS00523">
    <property type="entry name" value="SULFATASE_1"/>
    <property type="match status" value="1"/>
</dbReference>
<dbReference type="PANTHER" id="PTHR42693">
    <property type="entry name" value="ARYLSULFATASE FAMILY MEMBER"/>
    <property type="match status" value="1"/>
</dbReference>
<evidence type="ECO:0000259" key="8">
    <source>
        <dbReference type="Pfam" id="PF00884"/>
    </source>
</evidence>
<dbReference type="AlphaFoldDB" id="A0A1Y1CFE1"/>
<evidence type="ECO:0000256" key="2">
    <source>
        <dbReference type="ARBA" id="ARBA00008779"/>
    </source>
</evidence>
<evidence type="ECO:0000256" key="1">
    <source>
        <dbReference type="ARBA" id="ARBA00001913"/>
    </source>
</evidence>
<dbReference type="GO" id="GO:0046872">
    <property type="term" value="F:metal ion binding"/>
    <property type="evidence" value="ECO:0007669"/>
    <property type="project" value="UniProtKB-KW"/>
</dbReference>
<dbReference type="EMBL" id="AP018042">
    <property type="protein sequence ID" value="BAX79078.1"/>
    <property type="molecule type" value="Genomic_DNA"/>
</dbReference>
<gene>
    <name evidence="9" type="ORF">ALGA_0689</name>
</gene>
<dbReference type="SUPFAM" id="SSF53649">
    <property type="entry name" value="Alkaline phosphatase-like"/>
    <property type="match status" value="1"/>
</dbReference>
<dbReference type="KEGG" id="mbas:ALGA_0689"/>
<evidence type="ECO:0000256" key="3">
    <source>
        <dbReference type="ARBA" id="ARBA00022723"/>
    </source>
</evidence>
<protein>
    <submittedName>
        <fullName evidence="9">Sulfatase</fullName>
    </submittedName>
</protein>
<comment type="similarity">
    <text evidence="2">Belongs to the sulfatase family.</text>
</comment>
<dbReference type="RefSeq" id="WP_096428013.1">
    <property type="nucleotide sequence ID" value="NZ_AP018042.1"/>
</dbReference>
<dbReference type="Pfam" id="PF00884">
    <property type="entry name" value="Sulfatase"/>
    <property type="match status" value="1"/>
</dbReference>
<reference evidence="10" key="2">
    <citation type="journal article" date="2020" name="Antonie Van Leeuwenhoek">
        <title>Labilibaculum antarcticum sp. nov., a novel facultative anaerobic, psychrotorelant bacterium isolated from marine sediment of Antarctica.</title>
        <authorList>
            <person name="Watanabe M."/>
            <person name="Kojima H."/>
            <person name="Fukui M."/>
        </authorList>
    </citation>
    <scope>NUCLEOTIDE SEQUENCE [LARGE SCALE GENOMIC DNA]</scope>
    <source>
        <strain evidence="10">SPP2</strain>
    </source>
</reference>
<sequence>MIKQVIIAFILLASLHVAAKDKPNVVVFFVDDLGWADVGYINPEFETPNIDQLKQEGVNFERAYITTPTCSPSRASLLTGKESIRLEMPRHITEEDKFGRNSKKYNYWKNDPVQMPSINWLPLEEVTYAERLKELGYYNLFIGKWHLGHEPYHPIHQGFDEQYGTSNFGHPKGYYQPFFKENNPLEDIPDDQYLTDVLTDKAEDFIKNYDKKQPFSLTMWHYGVHGPQVGRKDLIAQYKAKGWEDRYAEYGAMVTAVDESLGRIRKALEEKGLADNTVILFTSDQGGYFTNFPLRGKKNGGNTLGEGGARVPFVLYYPGVTKANTTCETPIQTLDVYPTLVEIASGKKCAEKQIQGKSLLPLLKGEEFKERNLYFFRSYEDQYAAIISGDWKLIKYHSGLLQLYNVKEDKGEVNNLIFVKTAIAKNLAKELSAWEQEAVPNKESYYTN</sequence>
<evidence type="ECO:0000256" key="6">
    <source>
        <dbReference type="ARBA" id="ARBA00022837"/>
    </source>
</evidence>
<dbReference type="InterPro" id="IPR024607">
    <property type="entry name" value="Sulfatase_CS"/>
</dbReference>
<keyword evidence="4 7" id="KW-0732">Signal</keyword>
<keyword evidence="5" id="KW-0378">Hydrolase</keyword>
<comment type="cofactor">
    <cofactor evidence="1">
        <name>Ca(2+)</name>
        <dbReference type="ChEBI" id="CHEBI:29108"/>
    </cofactor>
</comment>
<dbReference type="CDD" id="cd16144">
    <property type="entry name" value="ARS_like"/>
    <property type="match status" value="1"/>
</dbReference>
<evidence type="ECO:0000256" key="4">
    <source>
        <dbReference type="ARBA" id="ARBA00022729"/>
    </source>
</evidence>
<dbReference type="GO" id="GO:0004065">
    <property type="term" value="F:arylsulfatase activity"/>
    <property type="evidence" value="ECO:0007669"/>
    <property type="project" value="TreeGrafter"/>
</dbReference>
<dbReference type="InterPro" id="IPR050738">
    <property type="entry name" value="Sulfatase"/>
</dbReference>